<dbReference type="InterPro" id="IPR011992">
    <property type="entry name" value="EF-hand-dom_pair"/>
</dbReference>
<organism evidence="9 10">
    <name type="scientific">Cyclotella atomus</name>
    <dbReference type="NCBI Taxonomy" id="382360"/>
    <lineage>
        <taxon>Eukaryota</taxon>
        <taxon>Sar</taxon>
        <taxon>Stramenopiles</taxon>
        <taxon>Ochrophyta</taxon>
        <taxon>Bacillariophyta</taxon>
        <taxon>Coscinodiscophyceae</taxon>
        <taxon>Thalassiosirophycidae</taxon>
        <taxon>Stephanodiscales</taxon>
        <taxon>Stephanodiscaceae</taxon>
        <taxon>Cyclotella</taxon>
    </lineage>
</organism>
<sequence length="558" mass="62918">MLRSSHSARHIRRIIQNKSTAVRTLVSSTVKASSSITSLDTYKTGSTTPNFTDPHSAHGSKTTAEIVRSIGVFQACRLPFLVNNAEKLLNVSSKVLGTTFTNAVMKHTFFKHFCAGEYSVDMKPVIDRLQENNIGPILDYAAESDSDGSSASGDFQGLTTQPPFNQPARIYDYKSEKQCDHHVEIFKNCIRSVRDVSPHGFAALKVTALGNPVLLERMSTIIVEAKKFFATMDENKTGFISREDFLRCYDRHFHREDPVALDEILDLLDPNNEEMIDYISFAKMLTPYTLSSFTLKCKEVGPLAQVTPSDDEIALMAKISERLCSLAEEAASCGTKLLIDAEHQKYQPAIDSLVLELQQQFNAKDVTDRPVIFNTYQCYLKDMPERMVTDLKRSERFSFHFAAKLVRGAYMVHERARAKELKIPSPIHDTIEHTHRCYDDSVKILLEYRKKNGPGLELMIASHNKKSIEKTVQLMNEMELTSTDSTVHFAQLFGMADNLTFPLGLHGYNAFKYLPYGKVQEVLPYLLRRAQENGDMLGNAGSEVDLLKQELKKRVAFA</sequence>
<dbReference type="InterPro" id="IPR002872">
    <property type="entry name" value="Proline_DH_dom"/>
</dbReference>
<feature type="domain" description="EF-hand" evidence="8">
    <location>
        <begin position="220"/>
        <end position="255"/>
    </location>
</feature>
<evidence type="ECO:0000256" key="3">
    <source>
        <dbReference type="ARBA" id="ARBA00022837"/>
    </source>
</evidence>
<protein>
    <recommendedName>
        <fullName evidence="2 6">Proline dehydrogenase</fullName>
        <ecNumber evidence="2 6">1.5.5.2</ecNumber>
    </recommendedName>
</protein>
<gene>
    <name evidence="9" type="ORF">ACHAWO_004150</name>
</gene>
<comment type="similarity">
    <text evidence="1 6">Belongs to the proline oxidase family.</text>
</comment>
<dbReference type="PROSITE" id="PS50222">
    <property type="entry name" value="EF_HAND_2"/>
    <property type="match status" value="1"/>
</dbReference>
<keyword evidence="3" id="KW-0106">Calcium</keyword>
<dbReference type="Pfam" id="PF01619">
    <property type="entry name" value="Pro_dh"/>
    <property type="match status" value="1"/>
</dbReference>
<evidence type="ECO:0000259" key="8">
    <source>
        <dbReference type="PROSITE" id="PS50222"/>
    </source>
</evidence>
<comment type="cofactor">
    <cofactor evidence="6">
        <name>FAD</name>
        <dbReference type="ChEBI" id="CHEBI:57692"/>
    </cofactor>
</comment>
<dbReference type="InterPro" id="IPR002048">
    <property type="entry name" value="EF_hand_dom"/>
</dbReference>
<proteinExistence type="inferred from homology"/>
<evidence type="ECO:0000256" key="5">
    <source>
        <dbReference type="ARBA" id="ARBA00023062"/>
    </source>
</evidence>
<keyword evidence="6" id="KW-0285">Flavoprotein</keyword>
<dbReference type="PANTHER" id="PTHR13914:SF0">
    <property type="entry name" value="PROLINE DEHYDROGENASE 1, MITOCHONDRIAL"/>
    <property type="match status" value="1"/>
</dbReference>
<name>A0ABD3NM00_9STRA</name>
<evidence type="ECO:0000256" key="1">
    <source>
        <dbReference type="ARBA" id="ARBA00005869"/>
    </source>
</evidence>
<evidence type="ECO:0000313" key="10">
    <source>
        <dbReference type="Proteomes" id="UP001530400"/>
    </source>
</evidence>
<reference evidence="9 10" key="1">
    <citation type="submission" date="2024-10" db="EMBL/GenBank/DDBJ databases">
        <title>Updated reference genomes for cyclostephanoid diatoms.</title>
        <authorList>
            <person name="Roberts W.R."/>
            <person name="Alverson A.J."/>
        </authorList>
    </citation>
    <scope>NUCLEOTIDE SEQUENCE [LARGE SCALE GENOMIC DNA]</scope>
    <source>
        <strain evidence="9 10">AJA010-31</strain>
    </source>
</reference>
<comment type="catalytic activity">
    <reaction evidence="6">
        <text>L-proline + a quinone = (S)-1-pyrroline-5-carboxylate + a quinol + H(+)</text>
        <dbReference type="Rhea" id="RHEA:23784"/>
        <dbReference type="ChEBI" id="CHEBI:15378"/>
        <dbReference type="ChEBI" id="CHEBI:17388"/>
        <dbReference type="ChEBI" id="CHEBI:24646"/>
        <dbReference type="ChEBI" id="CHEBI:60039"/>
        <dbReference type="ChEBI" id="CHEBI:132124"/>
        <dbReference type="EC" id="1.5.5.2"/>
    </reaction>
</comment>
<dbReference type="PANTHER" id="PTHR13914">
    <property type="entry name" value="PROLINE OXIDASE"/>
    <property type="match status" value="1"/>
</dbReference>
<dbReference type="GO" id="GO:0004657">
    <property type="term" value="F:proline dehydrogenase activity"/>
    <property type="evidence" value="ECO:0007669"/>
    <property type="project" value="UniProtKB-EC"/>
</dbReference>
<evidence type="ECO:0000313" key="9">
    <source>
        <dbReference type="EMBL" id="KAL3776911.1"/>
    </source>
</evidence>
<evidence type="ECO:0000256" key="4">
    <source>
        <dbReference type="ARBA" id="ARBA00023002"/>
    </source>
</evidence>
<dbReference type="Gene3D" id="3.20.20.220">
    <property type="match status" value="2"/>
</dbReference>
<evidence type="ECO:0000256" key="6">
    <source>
        <dbReference type="RuleBase" id="RU364054"/>
    </source>
</evidence>
<dbReference type="SUPFAM" id="SSF51730">
    <property type="entry name" value="FAD-linked oxidoreductase"/>
    <property type="match status" value="1"/>
</dbReference>
<keyword evidence="6" id="KW-0274">FAD</keyword>
<dbReference type="GO" id="GO:0006560">
    <property type="term" value="P:proline metabolic process"/>
    <property type="evidence" value="ECO:0007669"/>
    <property type="project" value="UniProtKB-KW"/>
</dbReference>
<evidence type="ECO:0000256" key="2">
    <source>
        <dbReference type="ARBA" id="ARBA00012695"/>
    </source>
</evidence>
<dbReference type="Proteomes" id="UP001530400">
    <property type="component" value="Unassembled WGS sequence"/>
</dbReference>
<evidence type="ECO:0000256" key="7">
    <source>
        <dbReference type="SAM" id="MobiDB-lite"/>
    </source>
</evidence>
<keyword evidence="5 6" id="KW-0642">Proline metabolism</keyword>
<feature type="compositionally biased region" description="Low complexity" evidence="7">
    <location>
        <begin position="143"/>
        <end position="154"/>
    </location>
</feature>
<dbReference type="EMBL" id="JALLPJ020001076">
    <property type="protein sequence ID" value="KAL3776911.1"/>
    <property type="molecule type" value="Genomic_DNA"/>
</dbReference>
<accession>A0ABD3NM00</accession>
<dbReference type="SUPFAM" id="SSF47473">
    <property type="entry name" value="EF-hand"/>
    <property type="match status" value="1"/>
</dbReference>
<dbReference type="EC" id="1.5.5.2" evidence="2 6"/>
<comment type="function">
    <text evidence="6">Converts proline to delta-1-pyrroline-5-carboxylate.</text>
</comment>
<dbReference type="InterPro" id="IPR029041">
    <property type="entry name" value="FAD-linked_oxidoreductase-like"/>
</dbReference>
<keyword evidence="10" id="KW-1185">Reference proteome</keyword>
<dbReference type="InterPro" id="IPR015659">
    <property type="entry name" value="Proline_oxidase"/>
</dbReference>
<comment type="caution">
    <text evidence="9">The sequence shown here is derived from an EMBL/GenBank/DDBJ whole genome shotgun (WGS) entry which is preliminary data.</text>
</comment>
<dbReference type="PROSITE" id="PS00018">
    <property type="entry name" value="EF_HAND_1"/>
    <property type="match status" value="1"/>
</dbReference>
<feature type="region of interest" description="Disordered" evidence="7">
    <location>
        <begin position="143"/>
        <end position="163"/>
    </location>
</feature>
<dbReference type="InterPro" id="IPR018247">
    <property type="entry name" value="EF_Hand_1_Ca_BS"/>
</dbReference>
<keyword evidence="4 6" id="KW-0560">Oxidoreductase</keyword>
<dbReference type="AlphaFoldDB" id="A0ABD3NM00"/>